<dbReference type="Pfam" id="PF19263">
    <property type="entry name" value="DUF5906"/>
    <property type="match status" value="1"/>
</dbReference>
<accession>A0A7T2YWF2</accession>
<feature type="coiled-coil region" evidence="1">
    <location>
        <begin position="83"/>
        <end position="111"/>
    </location>
</feature>
<protein>
    <submittedName>
        <fullName evidence="3">DNA primase</fullName>
    </submittedName>
</protein>
<evidence type="ECO:0000313" key="3">
    <source>
        <dbReference type="EMBL" id="QPS83304.1"/>
    </source>
</evidence>
<dbReference type="Gene3D" id="3.40.50.300">
    <property type="entry name" value="P-loop containing nucleotide triphosphate hydrolases"/>
    <property type="match status" value="1"/>
</dbReference>
<feature type="domain" description="NrS-1 polymerase-like helicase" evidence="2">
    <location>
        <begin position="529"/>
        <end position="636"/>
    </location>
</feature>
<reference evidence="3 4" key="1">
    <citation type="submission" date="2020-12" db="EMBL/GenBank/DDBJ databases">
        <title>FDA dAtabase for Regulatory Grade micrObial Sequences (FDA-ARGOS): Supporting development and validation of Infectious Disease Dx tests.</title>
        <authorList>
            <person name="Sproer C."/>
            <person name="Gronow S."/>
            <person name="Severitt S."/>
            <person name="Schroder I."/>
            <person name="Tallon L."/>
            <person name="Sadzewicz L."/>
            <person name="Zhao X."/>
            <person name="Boylan J."/>
            <person name="Ott S."/>
            <person name="Bowen H."/>
            <person name="Vavikolanu K."/>
            <person name="Mehta A."/>
            <person name="Aluvathingal J."/>
            <person name="Nadendla S."/>
            <person name="Lowell S."/>
            <person name="Myers T."/>
            <person name="Yan Y."/>
            <person name="Sichtig H."/>
        </authorList>
    </citation>
    <scope>NUCLEOTIDE SEQUENCE [LARGE SCALE GENOMIC DNA]</scope>
    <source>
        <strain evidence="3 4">FDAARGOS_890</strain>
    </source>
</reference>
<proteinExistence type="predicted"/>
<dbReference type="CDD" id="cd01029">
    <property type="entry name" value="TOPRIM_primases"/>
    <property type="match status" value="1"/>
</dbReference>
<gene>
    <name evidence="3" type="ORF">I6G47_09650</name>
</gene>
<dbReference type="SUPFAM" id="SSF52540">
    <property type="entry name" value="P-loop containing nucleoside triphosphate hydrolases"/>
    <property type="match status" value="1"/>
</dbReference>
<evidence type="ECO:0000259" key="2">
    <source>
        <dbReference type="Pfam" id="PF19263"/>
    </source>
</evidence>
<organism evidence="3 4">
    <name type="scientific">Delftia lacustris</name>
    <dbReference type="NCBI Taxonomy" id="558537"/>
    <lineage>
        <taxon>Bacteria</taxon>
        <taxon>Pseudomonadati</taxon>
        <taxon>Pseudomonadota</taxon>
        <taxon>Betaproteobacteria</taxon>
        <taxon>Burkholderiales</taxon>
        <taxon>Comamonadaceae</taxon>
        <taxon>Delftia</taxon>
    </lineage>
</organism>
<sequence>MSSNYDDVLGQLVQAGLEVDRLEVGRLRRCRVEGRGKEKPGWYLLHEMRLDNGNDLIVGSFGVWSGAENNARKVEIRKSELSREQSEALRKRLAEDKRRAEAERKAEAERAAVRATAAWKKCQPTGDSDYLARKGVGGYGVRYSPSGAMVIPLLDAMGHIHGLQIIRGKDRKPGAREKEYWPLGLVKKGRFHLIGMPVPGNVVLVAEGYATAASLHMATSLPVAVAFDANNVPVVAEALRARYKGVRLLMCADDDNTQRCHAKDEAESQRLGKHVECRARVWLPDGRTCPKCGQDHNAGNAGMTMASTAAMQVDGQWLAPAFADPMSLRTGWLDNGAKLNDFNDLHLSEGLHVVRAQVEARLLELGWRTRSGAQRLQPSRGEGGGTVLEQLRPIDSLDELLERFALVYGQGGAVFDHDEHRLVTLTDMGHICLSRDLYRTWSEHPDRQIVRPEQVGFDPACTDESITCNLWDGWPTRPKPGSCEKLLELLWHMCSGDGNADALYNWAINWLAYPLQHPGAKMKSTIVVHGPQGTGKNMFFEAYMAIFGKYGWTIDQSAIEDKFNDWASRKLFLIADEVVARSDLYHVKNKLKAFITGDQIRINPKNMAAYYEANHVNMVFLSNEAMPVVLEEDDRRHAIIWTPAKLSAEFYRAVKAEIDAGGVAALHDFLLGWDVGDFDNATQPPMTEAKQELIALSLDSPSKFVRAFEAGDVPGFPGKGAPGLLTPCLTTDIYELYKWWCGNTNEKALTLPRFSNALKRKHQAGIERKRYVLDSYRTVGPASVCYLPGGQELPPGRPETEWLGERIDVFKRSMKDAKGGAL</sequence>
<keyword evidence="1" id="KW-0175">Coiled coil</keyword>
<dbReference type="EMBL" id="CP065748">
    <property type="protein sequence ID" value="QPS83304.1"/>
    <property type="molecule type" value="Genomic_DNA"/>
</dbReference>
<evidence type="ECO:0000256" key="1">
    <source>
        <dbReference type="SAM" id="Coils"/>
    </source>
</evidence>
<dbReference type="RefSeq" id="WP_016452982.1">
    <property type="nucleotide sequence ID" value="NZ_CP065748.1"/>
</dbReference>
<dbReference type="InterPro" id="IPR034154">
    <property type="entry name" value="TOPRIM_DnaG/twinkle"/>
</dbReference>
<name>A0A7T2YWF2_9BURK</name>
<dbReference type="InterPro" id="IPR045455">
    <property type="entry name" value="NrS-1_pol-like_helicase"/>
</dbReference>
<evidence type="ECO:0000313" key="4">
    <source>
        <dbReference type="Proteomes" id="UP000595064"/>
    </source>
</evidence>
<dbReference type="Proteomes" id="UP000595064">
    <property type="component" value="Chromosome"/>
</dbReference>
<dbReference type="AlphaFoldDB" id="A0A7T2YWF2"/>
<dbReference type="InterPro" id="IPR027417">
    <property type="entry name" value="P-loop_NTPase"/>
</dbReference>
<dbReference type="KEGG" id="dla:I6G47_09650"/>
<keyword evidence="4" id="KW-1185">Reference proteome</keyword>